<comment type="caution">
    <text evidence="13">The sequence shown here is derived from an EMBL/GenBank/DDBJ whole genome shotgun (WGS) entry which is preliminary data.</text>
</comment>
<reference evidence="13" key="1">
    <citation type="journal article" date="2019" name="Beilstein J. Org. Chem.">
        <title>Nanangenines: drimane sesquiterpenoids as the dominant metabolite cohort of a novel Australian fungus, Aspergillus nanangensis.</title>
        <authorList>
            <person name="Lacey H.J."/>
            <person name="Gilchrist C.L.M."/>
            <person name="Crombie A."/>
            <person name="Kalaitzis J.A."/>
            <person name="Vuong D."/>
            <person name="Rutledge P.J."/>
            <person name="Turner P."/>
            <person name="Pitt J.I."/>
            <person name="Lacey E."/>
            <person name="Chooi Y.H."/>
            <person name="Piggott A.M."/>
        </authorList>
    </citation>
    <scope>NUCLEOTIDE SEQUENCE</scope>
    <source>
        <strain evidence="13">MST-FP2251</strain>
    </source>
</reference>
<gene>
    <name evidence="13" type="primary">TRM44</name>
    <name evidence="13" type="ORF">FE257_001277</name>
</gene>
<evidence type="ECO:0000313" key="14">
    <source>
        <dbReference type="Proteomes" id="UP001194746"/>
    </source>
</evidence>
<comment type="catalytic activity">
    <reaction evidence="10 11">
        <text>uridine(44) in tRNA(Ser) + S-adenosyl-L-methionine = 2'-O-methyluridine(44) in tRNA(Ser) + S-adenosyl-L-homocysteine + H(+)</text>
        <dbReference type="Rhea" id="RHEA:43100"/>
        <dbReference type="Rhea" id="RHEA-COMP:10339"/>
        <dbReference type="Rhea" id="RHEA-COMP:10340"/>
        <dbReference type="ChEBI" id="CHEBI:15378"/>
        <dbReference type="ChEBI" id="CHEBI:57856"/>
        <dbReference type="ChEBI" id="CHEBI:59789"/>
        <dbReference type="ChEBI" id="CHEBI:65315"/>
        <dbReference type="ChEBI" id="CHEBI:74478"/>
        <dbReference type="EC" id="2.1.1.211"/>
    </reaction>
</comment>
<name>A0AAD4GPS6_ASPNN</name>
<comment type="function">
    <text evidence="11">Adenosyl-L-methionine (AdoMet)-dependent tRNA (uracil-O(2)-)-methyltransferase.</text>
</comment>
<dbReference type="PANTHER" id="PTHR21210:SF0">
    <property type="entry name" value="TRNA (URACIL-O(2)-)-METHYLTRANSFERASE-RELATED"/>
    <property type="match status" value="1"/>
</dbReference>
<protein>
    <recommendedName>
        <fullName evidence="4 11">tRNA (uracil-O(2)-)-methyltransferase</fullName>
        <ecNumber evidence="3 11">2.1.1.211</ecNumber>
    </recommendedName>
</protein>
<dbReference type="PANTHER" id="PTHR21210">
    <property type="entry name" value="TRNA (URACIL-O(2)-)-METHYLTRANSFERASE-RELATED"/>
    <property type="match status" value="1"/>
</dbReference>
<evidence type="ECO:0000256" key="10">
    <source>
        <dbReference type="ARBA" id="ARBA00047957"/>
    </source>
</evidence>
<dbReference type="EC" id="2.1.1.211" evidence="3 11"/>
<evidence type="ECO:0000256" key="12">
    <source>
        <dbReference type="SAM" id="MobiDB-lite"/>
    </source>
</evidence>
<accession>A0AAD4GPS6</accession>
<evidence type="ECO:0000256" key="7">
    <source>
        <dbReference type="ARBA" id="ARBA00022679"/>
    </source>
</evidence>
<comment type="subcellular location">
    <subcellularLocation>
        <location evidence="1 11">Cytoplasm</location>
    </subcellularLocation>
</comment>
<evidence type="ECO:0000313" key="13">
    <source>
        <dbReference type="EMBL" id="KAF9884787.1"/>
    </source>
</evidence>
<keyword evidence="14" id="KW-1185">Reference proteome</keyword>
<organism evidence="13 14">
    <name type="scientific">Aspergillus nanangensis</name>
    <dbReference type="NCBI Taxonomy" id="2582783"/>
    <lineage>
        <taxon>Eukaryota</taxon>
        <taxon>Fungi</taxon>
        <taxon>Dikarya</taxon>
        <taxon>Ascomycota</taxon>
        <taxon>Pezizomycotina</taxon>
        <taxon>Eurotiomycetes</taxon>
        <taxon>Eurotiomycetidae</taxon>
        <taxon>Eurotiales</taxon>
        <taxon>Aspergillaceae</taxon>
        <taxon>Aspergillus</taxon>
        <taxon>Aspergillus subgen. Circumdati</taxon>
    </lineage>
</organism>
<keyword evidence="7 11" id="KW-0808">Transferase</keyword>
<sequence length="646" mass="72642">MVRASHKNPRDVAQLSGKLLEDTIEPSLALSTSDSEQWVTSRDLTETSLPYVPEVMDSLTIFLLTHVNIKSSILFRADIVHDSLGLLKTPKEKEQAFNQTGNNSLANIDDSTDDVEPRPAREIPGFNLTRTVVRRFIPRNSKLDRPMEQTCHFYEETKSIPSLSDGANTVGIEAPAETSIRRYLVVYTPHASKEDMPFYHPLLQALAFLYDYDPNATSSADGNTGSGTLSIHFVLFPEEPIQKRLERTLHSLLNNQIRLARNTRLDVPAENNNNPNKDNILPRHLVQDTYARLKWKYGPDLCERWVESTDPTKHVFEDLLITAFLIELWRNMYGVVPAEERDGRDDDNRFPGFVDVACGNGLLVYVLIMEGYRGWGFDARQRKTWSIFPESVQSQLKEEIYIPQPFVDEFTALGLDDELLNLGIKYHSGRFPQDTFIISNHADELTPWTPLMAAQAHPGSPLPFIAIPCCSHSLSGARYRYPPPKGKGKGSSAQRDDDDRQVEQNPQPVSGDLKALRKAKEDALTDKGFYKSQYGSLTAKTVHITEEIGCEVETTLLRIPSTRNMAVIGNRKCTIEKWGSMLNPLETVAETDQRYIAQRDNEVAIERVNDLVHRECSREGGISAAAKIWIERAKGLNRGAGKGGGH</sequence>
<keyword evidence="5 11" id="KW-0963">Cytoplasm</keyword>
<dbReference type="Proteomes" id="UP001194746">
    <property type="component" value="Unassembled WGS sequence"/>
</dbReference>
<keyword evidence="9 11" id="KW-0819">tRNA processing</keyword>
<keyword evidence="8 11" id="KW-0949">S-adenosyl-L-methionine</keyword>
<evidence type="ECO:0000256" key="2">
    <source>
        <dbReference type="ARBA" id="ARBA00009056"/>
    </source>
</evidence>
<dbReference type="GO" id="GO:0141101">
    <property type="term" value="F:tRNA(Ser) (uridine(44)-2'-O-)-methyltransferase activity"/>
    <property type="evidence" value="ECO:0007669"/>
    <property type="project" value="UniProtKB-EC"/>
</dbReference>
<evidence type="ECO:0000256" key="6">
    <source>
        <dbReference type="ARBA" id="ARBA00022603"/>
    </source>
</evidence>
<evidence type="ECO:0000256" key="8">
    <source>
        <dbReference type="ARBA" id="ARBA00022691"/>
    </source>
</evidence>
<evidence type="ECO:0000256" key="4">
    <source>
        <dbReference type="ARBA" id="ARBA00017788"/>
    </source>
</evidence>
<evidence type="ECO:0000256" key="5">
    <source>
        <dbReference type="ARBA" id="ARBA00022490"/>
    </source>
</evidence>
<feature type="region of interest" description="Disordered" evidence="12">
    <location>
        <begin position="98"/>
        <end position="122"/>
    </location>
</feature>
<dbReference type="AlphaFoldDB" id="A0AAD4GPS6"/>
<evidence type="ECO:0000256" key="9">
    <source>
        <dbReference type="ARBA" id="ARBA00022694"/>
    </source>
</evidence>
<reference evidence="13" key="2">
    <citation type="submission" date="2020-02" db="EMBL/GenBank/DDBJ databases">
        <authorList>
            <person name="Gilchrist C.L.M."/>
            <person name="Chooi Y.-H."/>
        </authorList>
    </citation>
    <scope>NUCLEOTIDE SEQUENCE</scope>
    <source>
        <strain evidence="13">MST-FP2251</strain>
    </source>
</reference>
<feature type="region of interest" description="Disordered" evidence="12">
    <location>
        <begin position="479"/>
        <end position="513"/>
    </location>
</feature>
<evidence type="ECO:0000256" key="11">
    <source>
        <dbReference type="RuleBase" id="RU368004"/>
    </source>
</evidence>
<dbReference type="GO" id="GO:0030488">
    <property type="term" value="P:tRNA methylation"/>
    <property type="evidence" value="ECO:0007669"/>
    <property type="project" value="UniProtKB-UniRule"/>
</dbReference>
<keyword evidence="6 11" id="KW-0489">Methyltransferase</keyword>
<proteinExistence type="inferred from homology"/>
<dbReference type="InterPro" id="IPR011671">
    <property type="entry name" value="tRNA_uracil_MeTrfase"/>
</dbReference>
<dbReference type="EMBL" id="VCAU01000112">
    <property type="protein sequence ID" value="KAF9884787.1"/>
    <property type="molecule type" value="Genomic_DNA"/>
</dbReference>
<evidence type="ECO:0000256" key="3">
    <source>
        <dbReference type="ARBA" id="ARBA00012795"/>
    </source>
</evidence>
<dbReference type="Pfam" id="PF07757">
    <property type="entry name" value="AdoMet_MTase"/>
    <property type="match status" value="1"/>
</dbReference>
<dbReference type="GO" id="GO:0005737">
    <property type="term" value="C:cytoplasm"/>
    <property type="evidence" value="ECO:0007669"/>
    <property type="project" value="UniProtKB-SubCell"/>
</dbReference>
<comment type="similarity">
    <text evidence="2 11">Belongs to the TRM44 family.</text>
</comment>
<evidence type="ECO:0000256" key="1">
    <source>
        <dbReference type="ARBA" id="ARBA00004496"/>
    </source>
</evidence>